<accession>A0A1G2LQJ5</accession>
<dbReference type="AlphaFoldDB" id="A0A1G2LQJ5"/>
<comment type="caution">
    <text evidence="1">The sequence shown here is derived from an EMBL/GenBank/DDBJ whole genome shotgun (WGS) entry which is preliminary data.</text>
</comment>
<gene>
    <name evidence="1" type="ORF">A3G49_01510</name>
</gene>
<sequence>MPTITIEIPKKVLENGTGRRLLVVDPKQFEKDLRRQWEEGEDVEDTKRLLSVAQDKKNQKRIPYAKVKKQFNLP</sequence>
<dbReference type="EMBL" id="MHQY01000015">
    <property type="protein sequence ID" value="OHA13900.1"/>
    <property type="molecule type" value="Genomic_DNA"/>
</dbReference>
<name>A0A1G2LQJ5_9BACT</name>
<evidence type="ECO:0000313" key="1">
    <source>
        <dbReference type="EMBL" id="OHA13900.1"/>
    </source>
</evidence>
<proteinExistence type="predicted"/>
<dbReference type="Proteomes" id="UP000177171">
    <property type="component" value="Unassembled WGS sequence"/>
</dbReference>
<reference evidence="1 2" key="1">
    <citation type="journal article" date="2016" name="Nat. Commun.">
        <title>Thousands of microbial genomes shed light on interconnected biogeochemical processes in an aquifer system.</title>
        <authorList>
            <person name="Anantharaman K."/>
            <person name="Brown C.T."/>
            <person name="Hug L.A."/>
            <person name="Sharon I."/>
            <person name="Castelle C.J."/>
            <person name="Probst A.J."/>
            <person name="Thomas B.C."/>
            <person name="Singh A."/>
            <person name="Wilkins M.J."/>
            <person name="Karaoz U."/>
            <person name="Brodie E.L."/>
            <person name="Williams K.H."/>
            <person name="Hubbard S.S."/>
            <person name="Banfield J.F."/>
        </authorList>
    </citation>
    <scope>NUCLEOTIDE SEQUENCE [LARGE SCALE GENOMIC DNA]</scope>
</reference>
<organism evidence="1 2">
    <name type="scientific">Candidatus Sungbacteria bacterium RIFCSPLOWO2_12_FULL_41_11</name>
    <dbReference type="NCBI Taxonomy" id="1802286"/>
    <lineage>
        <taxon>Bacteria</taxon>
        <taxon>Candidatus Sungiibacteriota</taxon>
    </lineage>
</organism>
<protein>
    <submittedName>
        <fullName evidence="1">Uncharacterized protein</fullName>
    </submittedName>
</protein>
<evidence type="ECO:0000313" key="2">
    <source>
        <dbReference type="Proteomes" id="UP000177171"/>
    </source>
</evidence>